<dbReference type="AlphaFoldDB" id="A0A645G9A9"/>
<dbReference type="EMBL" id="VSSQ01070611">
    <property type="protein sequence ID" value="MPN22389.1"/>
    <property type="molecule type" value="Genomic_DNA"/>
</dbReference>
<evidence type="ECO:0000313" key="1">
    <source>
        <dbReference type="EMBL" id="MPN22389.1"/>
    </source>
</evidence>
<name>A0A645G9A9_9ZZZZ</name>
<sequence length="94" mass="10928">MHFALGLIQFASQQRFNRLTMQKEDRASAAFNRQAVVPELIEIFTDRVARQPQVEANRLRGECRLLRQIGTIQPTRQPFKLSQYDLDPSHLFTA</sequence>
<gene>
    <name evidence="1" type="ORF">SDC9_169772</name>
</gene>
<accession>A0A645G9A9</accession>
<protein>
    <submittedName>
        <fullName evidence="1">Uncharacterized protein</fullName>
    </submittedName>
</protein>
<comment type="caution">
    <text evidence="1">The sequence shown here is derived from an EMBL/GenBank/DDBJ whole genome shotgun (WGS) entry which is preliminary data.</text>
</comment>
<reference evidence="1" key="1">
    <citation type="submission" date="2019-08" db="EMBL/GenBank/DDBJ databases">
        <authorList>
            <person name="Kucharzyk K."/>
            <person name="Murdoch R.W."/>
            <person name="Higgins S."/>
            <person name="Loffler F."/>
        </authorList>
    </citation>
    <scope>NUCLEOTIDE SEQUENCE</scope>
</reference>
<proteinExistence type="predicted"/>
<organism evidence="1">
    <name type="scientific">bioreactor metagenome</name>
    <dbReference type="NCBI Taxonomy" id="1076179"/>
    <lineage>
        <taxon>unclassified sequences</taxon>
        <taxon>metagenomes</taxon>
        <taxon>ecological metagenomes</taxon>
    </lineage>
</organism>